<accession>A0A1H0K0S7</accession>
<dbReference type="EMBL" id="FNIZ01000005">
    <property type="protein sequence ID" value="SDO49449.1"/>
    <property type="molecule type" value="Genomic_DNA"/>
</dbReference>
<proteinExistence type="predicted"/>
<protein>
    <submittedName>
        <fullName evidence="2">Uncharacterized protein</fullName>
    </submittedName>
</protein>
<dbReference type="Proteomes" id="UP000198860">
    <property type="component" value="Unassembled WGS sequence"/>
</dbReference>
<evidence type="ECO:0000313" key="3">
    <source>
        <dbReference type="Proteomes" id="UP000198860"/>
    </source>
</evidence>
<evidence type="ECO:0000313" key="2">
    <source>
        <dbReference type="EMBL" id="SDO49449.1"/>
    </source>
</evidence>
<feature type="transmembrane region" description="Helical" evidence="1">
    <location>
        <begin position="41"/>
        <end position="67"/>
    </location>
</feature>
<organism evidence="2 3">
    <name type="scientific">Halobacillus aidingensis</name>
    <dbReference type="NCBI Taxonomy" id="240303"/>
    <lineage>
        <taxon>Bacteria</taxon>
        <taxon>Bacillati</taxon>
        <taxon>Bacillota</taxon>
        <taxon>Bacilli</taxon>
        <taxon>Bacillales</taxon>
        <taxon>Bacillaceae</taxon>
        <taxon>Halobacillus</taxon>
    </lineage>
</organism>
<keyword evidence="1" id="KW-0472">Membrane</keyword>
<name>A0A1H0K0S7_HALAD</name>
<keyword evidence="3" id="KW-1185">Reference proteome</keyword>
<dbReference type="AlphaFoldDB" id="A0A1H0K0S7"/>
<keyword evidence="1" id="KW-0812">Transmembrane</keyword>
<keyword evidence="1" id="KW-1133">Transmembrane helix</keyword>
<reference evidence="3" key="1">
    <citation type="submission" date="2016-10" db="EMBL/GenBank/DDBJ databases">
        <authorList>
            <person name="Varghese N."/>
            <person name="Submissions S."/>
        </authorList>
    </citation>
    <scope>NUCLEOTIDE SEQUENCE [LARGE SCALE GENOMIC DNA]</scope>
    <source>
        <strain evidence="3">CGMCC 1.3703</strain>
    </source>
</reference>
<sequence length="81" mass="9738">MKPSINKNRRDNGEVTRLRQWLKSKREVLKRRRQNADKSSIFDFLFELLLWLPELIIFPIRMVVWLLKGLGRLIGLISDFN</sequence>
<evidence type="ECO:0000256" key="1">
    <source>
        <dbReference type="SAM" id="Phobius"/>
    </source>
</evidence>
<gene>
    <name evidence="2" type="ORF">SAMN05421677_105185</name>
</gene>